<proteinExistence type="predicted"/>
<dbReference type="Proteomes" id="UP000295345">
    <property type="component" value="Unassembled WGS sequence"/>
</dbReference>
<accession>A0A4R4SL42</accession>
<protein>
    <submittedName>
        <fullName evidence="3">DUF4430 domain-containing protein</fullName>
    </submittedName>
</protein>
<comment type="caution">
    <text evidence="3">The sequence shown here is derived from an EMBL/GenBank/DDBJ whole genome shotgun (WGS) entry which is preliminary data.</text>
</comment>
<dbReference type="AlphaFoldDB" id="A0A4R4SL42"/>
<dbReference type="Pfam" id="PF14478">
    <property type="entry name" value="DUF4430"/>
    <property type="match status" value="1"/>
</dbReference>
<dbReference type="EMBL" id="SMKI01000519">
    <property type="protein sequence ID" value="TDC64417.1"/>
    <property type="molecule type" value="Genomic_DNA"/>
</dbReference>
<dbReference type="OrthoDB" id="5242014at2"/>
<organism evidence="3 4">
    <name type="scientific">Streptomyces hainanensis</name>
    <dbReference type="NCBI Taxonomy" id="402648"/>
    <lineage>
        <taxon>Bacteria</taxon>
        <taxon>Bacillati</taxon>
        <taxon>Actinomycetota</taxon>
        <taxon>Actinomycetes</taxon>
        <taxon>Kitasatosporales</taxon>
        <taxon>Streptomycetaceae</taxon>
        <taxon>Streptomyces</taxon>
    </lineage>
</organism>
<feature type="signal peptide" evidence="1">
    <location>
        <begin position="1"/>
        <end position="34"/>
    </location>
</feature>
<evidence type="ECO:0000259" key="2">
    <source>
        <dbReference type="Pfam" id="PF14478"/>
    </source>
</evidence>
<keyword evidence="1" id="KW-0732">Signal</keyword>
<evidence type="ECO:0000313" key="4">
    <source>
        <dbReference type="Proteomes" id="UP000295345"/>
    </source>
</evidence>
<sequence length="169" mass="17058">MSIAPTTTRRRRVLAIAATAGLAGALAAAPSATAASGARAAAAPVTVNLTLTGPAGVIFDGDVTTDGHTVSPLTGGARLCDGTNLGANPAPGATPTAALDDAADANGFDWDGVWYASFEDYLVTSIDGFTQDADHFYEISVNGVATLVGGCQYVLDEGDEVAFTWTEFA</sequence>
<reference evidence="3 4" key="1">
    <citation type="submission" date="2019-03" db="EMBL/GenBank/DDBJ databases">
        <title>Draft genome sequences of novel Actinobacteria.</title>
        <authorList>
            <person name="Sahin N."/>
            <person name="Ay H."/>
            <person name="Saygin H."/>
        </authorList>
    </citation>
    <scope>NUCLEOTIDE SEQUENCE [LARGE SCALE GENOMIC DNA]</scope>
    <source>
        <strain evidence="3 4">DSM 41900</strain>
    </source>
</reference>
<gene>
    <name evidence="3" type="ORF">E1283_31550</name>
</gene>
<dbReference type="RefSeq" id="WP_132821596.1">
    <property type="nucleotide sequence ID" value="NZ_SMKI01000519.1"/>
</dbReference>
<dbReference type="Gene3D" id="2.170.130.30">
    <property type="match status" value="1"/>
</dbReference>
<feature type="chain" id="PRO_5021005361" evidence="1">
    <location>
        <begin position="35"/>
        <end position="169"/>
    </location>
</feature>
<evidence type="ECO:0000313" key="3">
    <source>
        <dbReference type="EMBL" id="TDC64417.1"/>
    </source>
</evidence>
<dbReference type="InterPro" id="IPR027954">
    <property type="entry name" value="Transcobalamin-like_C"/>
</dbReference>
<dbReference type="PROSITE" id="PS51318">
    <property type="entry name" value="TAT"/>
    <property type="match status" value="1"/>
</dbReference>
<evidence type="ECO:0000256" key="1">
    <source>
        <dbReference type="SAM" id="SignalP"/>
    </source>
</evidence>
<dbReference type="InterPro" id="IPR006311">
    <property type="entry name" value="TAT_signal"/>
</dbReference>
<keyword evidence="4" id="KW-1185">Reference proteome</keyword>
<feature type="domain" description="Transcobalamin-like C-terminal" evidence="2">
    <location>
        <begin position="116"/>
        <end position="166"/>
    </location>
</feature>
<name>A0A4R4SL42_9ACTN</name>